<dbReference type="Gene3D" id="1.10.10.60">
    <property type="entry name" value="Homeodomain-like"/>
    <property type="match status" value="1"/>
</dbReference>
<dbReference type="InterPro" id="IPR002818">
    <property type="entry name" value="DJ-1/PfpI"/>
</dbReference>
<gene>
    <name evidence="5" type="ORF">WAE96_14080</name>
</gene>
<evidence type="ECO:0000259" key="4">
    <source>
        <dbReference type="PROSITE" id="PS01124"/>
    </source>
</evidence>
<dbReference type="PANTHER" id="PTHR43280">
    <property type="entry name" value="ARAC-FAMILY TRANSCRIPTIONAL REGULATOR"/>
    <property type="match status" value="1"/>
</dbReference>
<sequence>MHKIGILVNQGVMATAVTGVIDVLNVANGVYKKRTGANADAFSWQLIGVDKKYVESSQGLVFKADVWLEETSEFDVVIWPGSQYRSDQDLWQLCKSLKPFHPHIVKLAENAELVMSGCTAVPLLAHTGLLADKKITASWWLDSFFQRHIKGCKLDTSEMLRLDGKFLTCGATSSFLLLTWYLVRHYLGKDIADTVARYLLIDTEQVKQSAFFALNDLPEHQDAEMRKLEQWICDHLDSSIDVSTMAYKLNISERTLTRRFKKLLGVAPMQYVQIARIERACGLLKTTNKTAQQIALGLGYQDDAAFRKLFIKHKGVGMGEYRRNKEFFEL</sequence>
<dbReference type="SMART" id="SM00342">
    <property type="entry name" value="HTH_ARAC"/>
    <property type="match status" value="1"/>
</dbReference>
<organism evidence="5 6">
    <name type="scientific">Pseudoalteromonas spongiae</name>
    <dbReference type="NCBI Taxonomy" id="298657"/>
    <lineage>
        <taxon>Bacteria</taxon>
        <taxon>Pseudomonadati</taxon>
        <taxon>Pseudomonadota</taxon>
        <taxon>Gammaproteobacteria</taxon>
        <taxon>Alteromonadales</taxon>
        <taxon>Pseudoalteromonadaceae</taxon>
        <taxon>Pseudoalteromonas</taxon>
    </lineage>
</organism>
<dbReference type="RefSeq" id="WP_010561362.1">
    <property type="nucleotide sequence ID" value="NZ_JBAWKS010000001.1"/>
</dbReference>
<comment type="caution">
    <text evidence="5">The sequence shown here is derived from an EMBL/GenBank/DDBJ whole genome shotgun (WGS) entry which is preliminary data.</text>
</comment>
<proteinExistence type="predicted"/>
<dbReference type="SUPFAM" id="SSF52317">
    <property type="entry name" value="Class I glutamine amidotransferase-like"/>
    <property type="match status" value="1"/>
</dbReference>
<reference evidence="5 6" key="1">
    <citation type="submission" date="2023-12" db="EMBL/GenBank/DDBJ databases">
        <title>Friends and Foes: Symbiotic and Algicidal bacterial influence on Karenia brevis blooms.</title>
        <authorList>
            <person name="Fei C."/>
            <person name="Mohamed A.R."/>
            <person name="Booker A."/>
            <person name="Arshad M."/>
            <person name="Klass S."/>
            <person name="Ahn S."/>
            <person name="Gilbert P.M."/>
            <person name="Heil C.A."/>
            <person name="Martinez J.M."/>
            <person name="Amin S.A."/>
        </authorList>
    </citation>
    <scope>NUCLEOTIDE SEQUENCE [LARGE SCALE GENOMIC DNA]</scope>
    <source>
        <strain evidence="5 6">CE15</strain>
    </source>
</reference>
<dbReference type="SUPFAM" id="SSF46689">
    <property type="entry name" value="Homeodomain-like"/>
    <property type="match status" value="2"/>
</dbReference>
<dbReference type="Gene3D" id="3.40.50.880">
    <property type="match status" value="1"/>
</dbReference>
<dbReference type="InterPro" id="IPR009057">
    <property type="entry name" value="Homeodomain-like_sf"/>
</dbReference>
<keyword evidence="1" id="KW-0805">Transcription regulation</keyword>
<protein>
    <submittedName>
        <fullName evidence="5">Helix-turn-helix domain-containing protein</fullName>
    </submittedName>
</protein>
<name>A0ABU8EUZ5_9GAMM</name>
<dbReference type="Proteomes" id="UP001382455">
    <property type="component" value="Unassembled WGS sequence"/>
</dbReference>
<dbReference type="EMBL" id="JBAWKS010000001">
    <property type="protein sequence ID" value="MEI4550794.1"/>
    <property type="molecule type" value="Genomic_DNA"/>
</dbReference>
<dbReference type="PANTHER" id="PTHR43280:SF2">
    <property type="entry name" value="HTH-TYPE TRANSCRIPTIONAL REGULATOR EXSA"/>
    <property type="match status" value="1"/>
</dbReference>
<dbReference type="Pfam" id="PF01965">
    <property type="entry name" value="DJ-1_PfpI"/>
    <property type="match status" value="1"/>
</dbReference>
<evidence type="ECO:0000256" key="3">
    <source>
        <dbReference type="ARBA" id="ARBA00023163"/>
    </source>
</evidence>
<keyword evidence="6" id="KW-1185">Reference proteome</keyword>
<keyword evidence="2" id="KW-0238">DNA-binding</keyword>
<dbReference type="InterPro" id="IPR029062">
    <property type="entry name" value="Class_I_gatase-like"/>
</dbReference>
<feature type="domain" description="HTH araC/xylS-type" evidence="4">
    <location>
        <begin position="226"/>
        <end position="324"/>
    </location>
</feature>
<dbReference type="PROSITE" id="PS01124">
    <property type="entry name" value="HTH_ARAC_FAMILY_2"/>
    <property type="match status" value="1"/>
</dbReference>
<dbReference type="InterPro" id="IPR018060">
    <property type="entry name" value="HTH_AraC"/>
</dbReference>
<accession>A0ABU8EUZ5</accession>
<evidence type="ECO:0000313" key="5">
    <source>
        <dbReference type="EMBL" id="MEI4550794.1"/>
    </source>
</evidence>
<dbReference type="Pfam" id="PF12833">
    <property type="entry name" value="HTH_18"/>
    <property type="match status" value="1"/>
</dbReference>
<evidence type="ECO:0000256" key="2">
    <source>
        <dbReference type="ARBA" id="ARBA00023125"/>
    </source>
</evidence>
<evidence type="ECO:0000256" key="1">
    <source>
        <dbReference type="ARBA" id="ARBA00023015"/>
    </source>
</evidence>
<keyword evidence="3" id="KW-0804">Transcription</keyword>
<evidence type="ECO:0000313" key="6">
    <source>
        <dbReference type="Proteomes" id="UP001382455"/>
    </source>
</evidence>